<organism evidence="1 2">
    <name type="scientific">Xanthomonas phage Xp15</name>
    <dbReference type="NCBI Taxonomy" id="322855"/>
    <lineage>
        <taxon>Viruses</taxon>
        <taxon>Duplodnaviria</taxon>
        <taxon>Heunggongvirae</taxon>
        <taxon>Uroviricota</taxon>
        <taxon>Caudoviricetes</taxon>
        <taxon>Alachuavirus</taxon>
        <taxon>Alachuavirus Xp15</taxon>
    </lineage>
</organism>
<dbReference type="EMBL" id="AY986977">
    <property type="protein sequence ID" value="AAX84873.1"/>
    <property type="molecule type" value="Genomic_DNA"/>
</dbReference>
<reference evidence="1 2" key="1">
    <citation type="submission" date="2005-03" db="EMBL/GenBank/DDBJ databases">
        <title>Sequencing of bacteriophage Xp15 from Xanthomonas campestris pv. pelargonii and identification of the lysis genes.</title>
        <authorList>
            <person name="Ramadugu C."/>
            <person name="Gabriel D.W."/>
        </authorList>
    </citation>
    <scope>NUCLEOTIDE SEQUENCE [LARGE SCALE GENOMIC DNA]</scope>
</reference>
<accession>Q52PP2</accession>
<dbReference type="RefSeq" id="YP_239302.1">
    <property type="nucleotide sequence ID" value="NC_007024.1"/>
</dbReference>
<sequence length="63" mass="7075">MKRFLLQNLGALGEAGKSLFSTHGTDYATQLIEEGWVPCGMCINQHNEVIQTFYKPLTEEVES</sequence>
<proteinExistence type="predicted"/>
<protein>
    <submittedName>
        <fullName evidence="1">Uncharacterized protein</fullName>
    </submittedName>
</protein>
<evidence type="ECO:0000313" key="2">
    <source>
        <dbReference type="Proteomes" id="UP000001305"/>
    </source>
</evidence>
<name>Q52PP2_9CAUD</name>
<keyword evidence="2" id="KW-1185">Reference proteome</keyword>
<evidence type="ECO:0000313" key="1">
    <source>
        <dbReference type="EMBL" id="AAX84873.1"/>
    </source>
</evidence>
<dbReference type="KEGG" id="vg:5076559"/>
<dbReference type="GeneID" id="5076559"/>
<dbReference type="Proteomes" id="UP000001305">
    <property type="component" value="Segment"/>
</dbReference>